<proteinExistence type="predicted"/>
<sequence>MARLKRQGFDVVLRQSKRIRGTSADAVKPTRQSKRLHGQPADTRMIEPVRWRVIASSGGKSRGSIEVVGSVLENLGSGEESQPDEEVSLIEERTTFFYLAPELRNKIYEYVLVSETKIHITRILKQPGLQTTCRQIRAEAKEMWLYQNEFKFIAFDNDAKLLFRFDTISQSRLSKAFNVQILRAGRWHWQNLMQWCTLVTQHGRYA</sequence>
<accession>A0A9Q9EF58</accession>
<evidence type="ECO:0000313" key="2">
    <source>
        <dbReference type="EMBL" id="USW48600.1"/>
    </source>
</evidence>
<feature type="region of interest" description="Disordered" evidence="1">
    <location>
        <begin position="20"/>
        <end position="39"/>
    </location>
</feature>
<dbReference type="EMBL" id="CP099418">
    <property type="protein sequence ID" value="USW48600.1"/>
    <property type="molecule type" value="Genomic_DNA"/>
</dbReference>
<dbReference type="PANTHER" id="PTHR42085:SF1">
    <property type="entry name" value="F-BOX DOMAIN-CONTAINING PROTEIN"/>
    <property type="match status" value="1"/>
</dbReference>
<gene>
    <name evidence="2" type="ORF">Slin15195_G019190</name>
</gene>
<dbReference type="AlphaFoldDB" id="A0A9Q9EF58"/>
<dbReference type="PANTHER" id="PTHR42085">
    <property type="entry name" value="F-BOX DOMAIN-CONTAINING PROTEIN"/>
    <property type="match status" value="1"/>
</dbReference>
<name>A0A9Q9EF58_9PEZI</name>
<evidence type="ECO:0000313" key="3">
    <source>
        <dbReference type="Proteomes" id="UP001056384"/>
    </source>
</evidence>
<reference evidence="2" key="1">
    <citation type="submission" date="2022-06" db="EMBL/GenBank/DDBJ databases">
        <title>Complete genome sequences of two strains of the flax pathogen Septoria linicola.</title>
        <authorList>
            <person name="Lapalu N."/>
            <person name="Simon A."/>
            <person name="Demenou B."/>
            <person name="Paumier D."/>
            <person name="Guillot M.-P."/>
            <person name="Gout L."/>
            <person name="Valade R."/>
        </authorList>
    </citation>
    <scope>NUCLEOTIDE SEQUENCE</scope>
    <source>
        <strain evidence="2">SE15195</strain>
    </source>
</reference>
<dbReference type="Proteomes" id="UP001056384">
    <property type="component" value="Chromosome 1"/>
</dbReference>
<evidence type="ECO:0000256" key="1">
    <source>
        <dbReference type="SAM" id="MobiDB-lite"/>
    </source>
</evidence>
<organism evidence="2 3">
    <name type="scientific">Septoria linicola</name>
    <dbReference type="NCBI Taxonomy" id="215465"/>
    <lineage>
        <taxon>Eukaryota</taxon>
        <taxon>Fungi</taxon>
        <taxon>Dikarya</taxon>
        <taxon>Ascomycota</taxon>
        <taxon>Pezizomycotina</taxon>
        <taxon>Dothideomycetes</taxon>
        <taxon>Dothideomycetidae</taxon>
        <taxon>Mycosphaerellales</taxon>
        <taxon>Mycosphaerellaceae</taxon>
        <taxon>Septoria</taxon>
    </lineage>
</organism>
<dbReference type="InterPro" id="IPR038883">
    <property type="entry name" value="AN11006-like"/>
</dbReference>
<keyword evidence="3" id="KW-1185">Reference proteome</keyword>
<protein>
    <submittedName>
        <fullName evidence="2">Uncharacterized protein</fullName>
    </submittedName>
</protein>